<sequence>MMIILDTNVISELSKPIAHPNVVQWFDHQDENNLYITSISITEIYVGLYRLPDGKRKQTLLSDWDRMLNDLFKDKILEFHSSYAPFCAKFLSEREKMGLPLKDIADAQILGIAHAHQATIATRNTKDFAHGGVVLVNPFGVD</sequence>
<evidence type="ECO:0000256" key="4">
    <source>
        <dbReference type="ARBA" id="ARBA00022723"/>
    </source>
</evidence>
<evidence type="ECO:0000256" key="5">
    <source>
        <dbReference type="ARBA" id="ARBA00022801"/>
    </source>
</evidence>
<dbReference type="GO" id="GO:0016787">
    <property type="term" value="F:hydrolase activity"/>
    <property type="evidence" value="ECO:0007669"/>
    <property type="project" value="UniProtKB-KW"/>
</dbReference>
<comment type="similarity">
    <text evidence="7">Belongs to the PINc/VapC protein family.</text>
</comment>
<evidence type="ECO:0000256" key="3">
    <source>
        <dbReference type="ARBA" id="ARBA00022722"/>
    </source>
</evidence>
<keyword evidence="4" id="KW-0479">Metal-binding</keyword>
<dbReference type="AlphaFoldDB" id="A0A378R7S9"/>
<evidence type="ECO:0000256" key="7">
    <source>
        <dbReference type="ARBA" id="ARBA00038093"/>
    </source>
</evidence>
<dbReference type="EC" id="3.1.-.-" evidence="9"/>
<keyword evidence="6" id="KW-0460">Magnesium</keyword>
<dbReference type="GO" id="GO:0046872">
    <property type="term" value="F:metal ion binding"/>
    <property type="evidence" value="ECO:0007669"/>
    <property type="project" value="UniProtKB-KW"/>
</dbReference>
<dbReference type="InterPro" id="IPR050556">
    <property type="entry name" value="Type_II_TA_system_RNase"/>
</dbReference>
<dbReference type="EMBL" id="UGQE01000004">
    <property type="protein sequence ID" value="STZ14126.1"/>
    <property type="molecule type" value="Genomic_DNA"/>
</dbReference>
<evidence type="ECO:0000313" key="9">
    <source>
        <dbReference type="EMBL" id="STZ14126.1"/>
    </source>
</evidence>
<accession>A0A378R7S9</accession>
<dbReference type="RefSeq" id="WP_158078917.1">
    <property type="nucleotide sequence ID" value="NZ_MUXU01000010.1"/>
</dbReference>
<dbReference type="PANTHER" id="PTHR33653:SF1">
    <property type="entry name" value="RIBONUCLEASE VAPC2"/>
    <property type="match status" value="1"/>
</dbReference>
<evidence type="ECO:0000256" key="2">
    <source>
        <dbReference type="ARBA" id="ARBA00022649"/>
    </source>
</evidence>
<evidence type="ECO:0000256" key="6">
    <source>
        <dbReference type="ARBA" id="ARBA00022842"/>
    </source>
</evidence>
<dbReference type="InterPro" id="IPR029060">
    <property type="entry name" value="PIN-like_dom_sf"/>
</dbReference>
<reference evidence="9 10" key="1">
    <citation type="submission" date="2018-06" db="EMBL/GenBank/DDBJ databases">
        <authorList>
            <consortium name="Pathogen Informatics"/>
            <person name="Doyle S."/>
        </authorList>
    </citation>
    <scope>NUCLEOTIDE SEQUENCE [LARGE SCALE GENOMIC DNA]</scope>
    <source>
        <strain evidence="9 10">NCTC10293</strain>
    </source>
</reference>
<dbReference type="Pfam" id="PF01850">
    <property type="entry name" value="PIN"/>
    <property type="match status" value="1"/>
</dbReference>
<keyword evidence="2" id="KW-1277">Toxin-antitoxin system</keyword>
<dbReference type="CDD" id="cd18731">
    <property type="entry name" value="PIN_NgFitB-like"/>
    <property type="match status" value="1"/>
</dbReference>
<dbReference type="PANTHER" id="PTHR33653">
    <property type="entry name" value="RIBONUCLEASE VAPC2"/>
    <property type="match status" value="1"/>
</dbReference>
<dbReference type="InterPro" id="IPR002716">
    <property type="entry name" value="PIN_dom"/>
</dbReference>
<protein>
    <submittedName>
        <fullName evidence="9">Probable ribonuclease FitB</fullName>
        <ecNumber evidence="9">3.1.-.-</ecNumber>
    </submittedName>
</protein>
<keyword evidence="5 9" id="KW-0378">Hydrolase</keyword>
<evidence type="ECO:0000259" key="8">
    <source>
        <dbReference type="Pfam" id="PF01850"/>
    </source>
</evidence>
<dbReference type="SUPFAM" id="SSF88723">
    <property type="entry name" value="PIN domain-like"/>
    <property type="match status" value="1"/>
</dbReference>
<evidence type="ECO:0000256" key="1">
    <source>
        <dbReference type="ARBA" id="ARBA00001946"/>
    </source>
</evidence>
<organism evidence="9 10">
    <name type="scientific">Moraxella caviae</name>
    <dbReference type="NCBI Taxonomy" id="34060"/>
    <lineage>
        <taxon>Bacteria</taxon>
        <taxon>Pseudomonadati</taxon>
        <taxon>Pseudomonadota</taxon>
        <taxon>Gammaproteobacteria</taxon>
        <taxon>Moraxellales</taxon>
        <taxon>Moraxellaceae</taxon>
        <taxon>Moraxella</taxon>
    </lineage>
</organism>
<dbReference type="Proteomes" id="UP000255279">
    <property type="component" value="Unassembled WGS sequence"/>
</dbReference>
<comment type="cofactor">
    <cofactor evidence="1">
        <name>Mg(2+)</name>
        <dbReference type="ChEBI" id="CHEBI:18420"/>
    </cofactor>
</comment>
<evidence type="ECO:0000313" key="10">
    <source>
        <dbReference type="Proteomes" id="UP000255279"/>
    </source>
</evidence>
<keyword evidence="3" id="KW-0540">Nuclease</keyword>
<dbReference type="GO" id="GO:0004518">
    <property type="term" value="F:nuclease activity"/>
    <property type="evidence" value="ECO:0007669"/>
    <property type="project" value="UniProtKB-KW"/>
</dbReference>
<dbReference type="Gene3D" id="3.40.50.1010">
    <property type="entry name" value="5'-nuclease"/>
    <property type="match status" value="1"/>
</dbReference>
<name>A0A378R7S9_9GAMM</name>
<proteinExistence type="inferred from homology"/>
<gene>
    <name evidence="9" type="primary">fitB_2</name>
    <name evidence="9" type="ORF">NCTC10293_01716</name>
</gene>
<feature type="domain" description="PIN" evidence="8">
    <location>
        <begin position="3"/>
        <end position="129"/>
    </location>
</feature>